<evidence type="ECO:0000313" key="2">
    <source>
        <dbReference type="EMBL" id="MPD00747.1"/>
    </source>
</evidence>
<accession>A0A5B7K2I3</accession>
<feature type="region of interest" description="Disordered" evidence="1">
    <location>
        <begin position="1"/>
        <end position="43"/>
    </location>
</feature>
<feature type="compositionally biased region" description="Basic and acidic residues" evidence="1">
    <location>
        <begin position="14"/>
        <end position="32"/>
    </location>
</feature>
<feature type="compositionally biased region" description="Polar residues" evidence="1">
    <location>
        <begin position="59"/>
        <end position="69"/>
    </location>
</feature>
<sequence>MQRTNLPPTKKKKRNEENEERIAREEVKEAKNMKNSKRRMQSKIDDRCDKLQTMCQNTTQATSEATKYNTSDERCEEIQHKR</sequence>
<reference evidence="2 3" key="1">
    <citation type="submission" date="2019-05" db="EMBL/GenBank/DDBJ databases">
        <title>Another draft genome of Portunus trituberculatus and its Hox gene families provides insights of decapod evolution.</title>
        <authorList>
            <person name="Jeong J.-H."/>
            <person name="Song I."/>
            <person name="Kim S."/>
            <person name="Choi T."/>
            <person name="Kim D."/>
            <person name="Ryu S."/>
            <person name="Kim W."/>
        </authorList>
    </citation>
    <scope>NUCLEOTIDE SEQUENCE [LARGE SCALE GENOMIC DNA]</scope>
    <source>
        <tissue evidence="2">Muscle</tissue>
    </source>
</reference>
<evidence type="ECO:0000313" key="3">
    <source>
        <dbReference type="Proteomes" id="UP000324222"/>
    </source>
</evidence>
<protein>
    <submittedName>
        <fullName evidence="2">Uncharacterized protein</fullName>
    </submittedName>
</protein>
<dbReference type="EMBL" id="VSRR010124213">
    <property type="protein sequence ID" value="MPD00747.1"/>
    <property type="molecule type" value="Genomic_DNA"/>
</dbReference>
<feature type="compositionally biased region" description="Basic and acidic residues" evidence="1">
    <location>
        <begin position="70"/>
        <end position="82"/>
    </location>
</feature>
<keyword evidence="3" id="KW-1185">Reference proteome</keyword>
<comment type="caution">
    <text evidence="2">The sequence shown here is derived from an EMBL/GenBank/DDBJ whole genome shotgun (WGS) entry which is preliminary data.</text>
</comment>
<dbReference type="AlphaFoldDB" id="A0A5B7K2I3"/>
<gene>
    <name evidence="2" type="ORF">E2C01_096242</name>
</gene>
<name>A0A5B7K2I3_PORTR</name>
<feature type="region of interest" description="Disordered" evidence="1">
    <location>
        <begin position="59"/>
        <end position="82"/>
    </location>
</feature>
<proteinExistence type="predicted"/>
<evidence type="ECO:0000256" key="1">
    <source>
        <dbReference type="SAM" id="MobiDB-lite"/>
    </source>
</evidence>
<dbReference type="Proteomes" id="UP000324222">
    <property type="component" value="Unassembled WGS sequence"/>
</dbReference>
<organism evidence="2 3">
    <name type="scientific">Portunus trituberculatus</name>
    <name type="common">Swimming crab</name>
    <name type="synonym">Neptunus trituberculatus</name>
    <dbReference type="NCBI Taxonomy" id="210409"/>
    <lineage>
        <taxon>Eukaryota</taxon>
        <taxon>Metazoa</taxon>
        <taxon>Ecdysozoa</taxon>
        <taxon>Arthropoda</taxon>
        <taxon>Crustacea</taxon>
        <taxon>Multicrustacea</taxon>
        <taxon>Malacostraca</taxon>
        <taxon>Eumalacostraca</taxon>
        <taxon>Eucarida</taxon>
        <taxon>Decapoda</taxon>
        <taxon>Pleocyemata</taxon>
        <taxon>Brachyura</taxon>
        <taxon>Eubrachyura</taxon>
        <taxon>Portunoidea</taxon>
        <taxon>Portunidae</taxon>
        <taxon>Portuninae</taxon>
        <taxon>Portunus</taxon>
    </lineage>
</organism>